<evidence type="ECO:0000256" key="4">
    <source>
        <dbReference type="ARBA" id="ARBA00022825"/>
    </source>
</evidence>
<proteinExistence type="inferred from homology"/>
<feature type="active site" description="Charge relay system" evidence="5 6">
    <location>
        <position position="372"/>
    </location>
</feature>
<evidence type="ECO:0000256" key="5">
    <source>
        <dbReference type="PIRSR" id="PIRSR615500-1"/>
    </source>
</evidence>
<evidence type="ECO:0000313" key="10">
    <source>
        <dbReference type="EMBL" id="PAV30518.1"/>
    </source>
</evidence>
<organism evidence="10 11">
    <name type="scientific">Virgibacillus profundi</name>
    <dbReference type="NCBI Taxonomy" id="2024555"/>
    <lineage>
        <taxon>Bacteria</taxon>
        <taxon>Bacillati</taxon>
        <taxon>Bacillota</taxon>
        <taxon>Bacilli</taxon>
        <taxon>Bacillales</taxon>
        <taxon>Bacillaceae</taxon>
        <taxon>Virgibacillus</taxon>
    </lineage>
</organism>
<evidence type="ECO:0000256" key="1">
    <source>
        <dbReference type="ARBA" id="ARBA00011073"/>
    </source>
</evidence>
<dbReference type="InterPro" id="IPR000209">
    <property type="entry name" value="Peptidase_S8/S53_dom"/>
</dbReference>
<keyword evidence="4 6" id="KW-0720">Serine protease</keyword>
<dbReference type="InterPro" id="IPR023827">
    <property type="entry name" value="Peptidase_S8_Asp-AS"/>
</dbReference>
<evidence type="ECO:0000256" key="7">
    <source>
        <dbReference type="RuleBase" id="RU003355"/>
    </source>
</evidence>
<evidence type="ECO:0000256" key="8">
    <source>
        <dbReference type="SAM" id="MobiDB-lite"/>
    </source>
</evidence>
<feature type="domain" description="Peptidase S8/S53" evidence="9">
    <location>
        <begin position="139"/>
        <end position="418"/>
    </location>
</feature>
<feature type="active site" description="Charge relay system" evidence="5 6">
    <location>
        <position position="180"/>
    </location>
</feature>
<dbReference type="EMBL" id="NPOA01000003">
    <property type="protein sequence ID" value="PAV30518.1"/>
    <property type="molecule type" value="Genomic_DNA"/>
</dbReference>
<dbReference type="InterPro" id="IPR050131">
    <property type="entry name" value="Peptidase_S8_subtilisin-like"/>
</dbReference>
<evidence type="ECO:0000256" key="3">
    <source>
        <dbReference type="ARBA" id="ARBA00022801"/>
    </source>
</evidence>
<dbReference type="PANTHER" id="PTHR43806:SF65">
    <property type="entry name" value="SERINE PROTEASE APRX"/>
    <property type="match status" value="1"/>
</dbReference>
<evidence type="ECO:0000256" key="2">
    <source>
        <dbReference type="ARBA" id="ARBA00022670"/>
    </source>
</evidence>
<dbReference type="GO" id="GO:0006508">
    <property type="term" value="P:proteolysis"/>
    <property type="evidence" value="ECO:0007669"/>
    <property type="project" value="UniProtKB-KW"/>
</dbReference>
<evidence type="ECO:0000313" key="11">
    <source>
        <dbReference type="Proteomes" id="UP000218887"/>
    </source>
</evidence>
<dbReference type="OrthoDB" id="9798386at2"/>
<sequence length="433" mass="46306">MLNFSMIELVRSNGKKFDKKIRQEMVNLYRPFRYIPCFLQSPVERVRKKVKKYPVVIRFEPDSFAFGLNDVKKTKCKSLREYPSISCCSAKLSAESIEHLVKSCSHIKKVYYDRKVTALLDTAPPAINSDVLKDNGLTGEGVTIAVIDTGIHPHKDLEGRIIGFADFVKGKSDPYDDNGHGTHCAGDTAGNGSLSDGQYQGPAPDANLVGVKVLNKMGSGSLSTVIEGIEWCIQNQSEYNINILSLSLGSEAVEPAEDDPVVNAVEVAWNNGIVVCVAAGNSGSEEQTIASPGISPKVITVGAADDNNTVGRTDDAAADFSSRGPTIDGLTKPDLLTPGVNIISLRAPNSFLDKTNKAARVDENYVSLSGTSMATPICAGVAAQLLQRSSNLTPDQVKEQLMNACEDLGQSPNVQGAGYLNAANLVASKKAKV</sequence>
<dbReference type="PROSITE" id="PS51892">
    <property type="entry name" value="SUBTILASE"/>
    <property type="match status" value="1"/>
</dbReference>
<reference evidence="10 11" key="1">
    <citation type="submission" date="2017-08" db="EMBL/GenBank/DDBJ databases">
        <title>Virgibacillus indicus sp. nov. and Virgibacillus profoundi sp. nov, two moderately halophilic bacteria isolated from marine sediment by using the Microfluidic Streak Plate.</title>
        <authorList>
            <person name="Xu B."/>
            <person name="Hu B."/>
            <person name="Wang J."/>
            <person name="Zhu Y."/>
            <person name="Huang L."/>
            <person name="Du W."/>
            <person name="Huang Y."/>
        </authorList>
    </citation>
    <scope>NUCLEOTIDE SEQUENCE [LARGE SCALE GENOMIC DNA]</scope>
    <source>
        <strain evidence="10 11">IO3-P3-H5</strain>
    </source>
</reference>
<dbReference type="GO" id="GO:0004252">
    <property type="term" value="F:serine-type endopeptidase activity"/>
    <property type="evidence" value="ECO:0007669"/>
    <property type="project" value="UniProtKB-UniRule"/>
</dbReference>
<keyword evidence="2 6" id="KW-0645">Protease</keyword>
<evidence type="ECO:0000259" key="9">
    <source>
        <dbReference type="Pfam" id="PF00082"/>
    </source>
</evidence>
<dbReference type="PROSITE" id="PS00136">
    <property type="entry name" value="SUBTILASE_ASP"/>
    <property type="match status" value="1"/>
</dbReference>
<keyword evidence="11" id="KW-1185">Reference proteome</keyword>
<dbReference type="PRINTS" id="PR00723">
    <property type="entry name" value="SUBTILISIN"/>
</dbReference>
<dbReference type="Proteomes" id="UP000218887">
    <property type="component" value="Unassembled WGS sequence"/>
</dbReference>
<dbReference type="Pfam" id="PF00082">
    <property type="entry name" value="Peptidase_S8"/>
    <property type="match status" value="1"/>
</dbReference>
<dbReference type="PANTHER" id="PTHR43806">
    <property type="entry name" value="PEPTIDASE S8"/>
    <property type="match status" value="1"/>
</dbReference>
<dbReference type="InterPro" id="IPR036852">
    <property type="entry name" value="Peptidase_S8/S53_dom_sf"/>
</dbReference>
<accession>A0A2A2IGM7</accession>
<dbReference type="InterPro" id="IPR023828">
    <property type="entry name" value="Peptidase_S8_Ser-AS"/>
</dbReference>
<comment type="similarity">
    <text evidence="1 6 7">Belongs to the peptidase S8 family.</text>
</comment>
<name>A0A2A2IGM7_9BACI</name>
<dbReference type="PROSITE" id="PS00138">
    <property type="entry name" value="SUBTILASE_SER"/>
    <property type="match status" value="1"/>
</dbReference>
<dbReference type="Gene3D" id="3.40.50.200">
    <property type="entry name" value="Peptidase S8/S53 domain"/>
    <property type="match status" value="1"/>
</dbReference>
<dbReference type="RefSeq" id="WP_095654485.1">
    <property type="nucleotide sequence ID" value="NZ_NPOA01000003.1"/>
</dbReference>
<dbReference type="AlphaFoldDB" id="A0A2A2IGM7"/>
<dbReference type="SUPFAM" id="SSF52743">
    <property type="entry name" value="Subtilisin-like"/>
    <property type="match status" value="1"/>
</dbReference>
<comment type="caution">
    <text evidence="10">The sequence shown here is derived from an EMBL/GenBank/DDBJ whole genome shotgun (WGS) entry which is preliminary data.</text>
</comment>
<feature type="active site" description="Charge relay system" evidence="5 6">
    <location>
        <position position="148"/>
    </location>
</feature>
<dbReference type="InterPro" id="IPR015500">
    <property type="entry name" value="Peptidase_S8_subtilisin-rel"/>
</dbReference>
<keyword evidence="3 6" id="KW-0378">Hydrolase</keyword>
<feature type="region of interest" description="Disordered" evidence="8">
    <location>
        <begin position="179"/>
        <end position="200"/>
    </location>
</feature>
<protein>
    <submittedName>
        <fullName evidence="10">Peptidase S8</fullName>
    </submittedName>
</protein>
<gene>
    <name evidence="10" type="ORF">CIL05_05300</name>
</gene>
<dbReference type="CDD" id="cd07487">
    <property type="entry name" value="Peptidases_S8_1"/>
    <property type="match status" value="1"/>
</dbReference>
<evidence type="ECO:0000256" key="6">
    <source>
        <dbReference type="PROSITE-ProRule" id="PRU01240"/>
    </source>
</evidence>